<proteinExistence type="predicted"/>
<evidence type="ECO:0000313" key="1">
    <source>
        <dbReference type="EMBL" id="KYQ48430.1"/>
    </source>
</evidence>
<protein>
    <submittedName>
        <fullName evidence="1">Uncharacterized protein</fullName>
    </submittedName>
</protein>
<reference evidence="1 2" key="1">
    <citation type="submission" date="2015-09" db="EMBL/GenBank/DDBJ databases">
        <title>Trachymyrmex zeteki WGS genome.</title>
        <authorList>
            <person name="Nygaard S."/>
            <person name="Hu H."/>
            <person name="Boomsma J."/>
            <person name="Zhang G."/>
        </authorList>
    </citation>
    <scope>NUCLEOTIDE SEQUENCE [LARGE SCALE GENOMIC DNA]</scope>
    <source>
        <strain evidence="1">Tzet28-1</strain>
        <tissue evidence="1">Whole body</tissue>
    </source>
</reference>
<dbReference type="AlphaFoldDB" id="A0A151WKU7"/>
<name>A0A151WKU7_9HYME</name>
<dbReference type="Proteomes" id="UP000075809">
    <property type="component" value="Unassembled WGS sequence"/>
</dbReference>
<sequence length="161" mass="18264">MTKSNERPQKSNGLYQCAAECIEVSRRSKEHATEKKGRVSQFKLSLEVVVDLFVGRGLVTEDERERSLVVSAPPVESAEKGSQCRRACYASANLCDYYAVGWLLGWRTTGPQYRRDSRRAPTSRQSWARYEPLLLRDRTSVLGIRLVDFDLAIIGILFSMT</sequence>
<evidence type="ECO:0000313" key="2">
    <source>
        <dbReference type="Proteomes" id="UP000075809"/>
    </source>
</evidence>
<accession>A0A151WKU7</accession>
<dbReference type="EMBL" id="KQ983001">
    <property type="protein sequence ID" value="KYQ48430.1"/>
    <property type="molecule type" value="Genomic_DNA"/>
</dbReference>
<organism evidence="1 2">
    <name type="scientific">Mycetomoellerius zeteki</name>
    <dbReference type="NCBI Taxonomy" id="64791"/>
    <lineage>
        <taxon>Eukaryota</taxon>
        <taxon>Metazoa</taxon>
        <taxon>Ecdysozoa</taxon>
        <taxon>Arthropoda</taxon>
        <taxon>Hexapoda</taxon>
        <taxon>Insecta</taxon>
        <taxon>Pterygota</taxon>
        <taxon>Neoptera</taxon>
        <taxon>Endopterygota</taxon>
        <taxon>Hymenoptera</taxon>
        <taxon>Apocrita</taxon>
        <taxon>Aculeata</taxon>
        <taxon>Formicoidea</taxon>
        <taxon>Formicidae</taxon>
        <taxon>Myrmicinae</taxon>
        <taxon>Mycetomoellerius</taxon>
    </lineage>
</organism>
<gene>
    <name evidence="1" type="ORF">ALC60_12486</name>
</gene>
<keyword evidence="2" id="KW-1185">Reference proteome</keyword>